<feature type="transmembrane region" description="Helical" evidence="1">
    <location>
        <begin position="26"/>
        <end position="47"/>
    </location>
</feature>
<keyword evidence="3" id="KW-1185">Reference proteome</keyword>
<keyword evidence="1" id="KW-0812">Transmembrane</keyword>
<dbReference type="AlphaFoldDB" id="A0A521D435"/>
<proteinExistence type="predicted"/>
<evidence type="ECO:0008006" key="4">
    <source>
        <dbReference type="Google" id="ProtNLM"/>
    </source>
</evidence>
<feature type="transmembrane region" description="Helical" evidence="1">
    <location>
        <begin position="140"/>
        <end position="160"/>
    </location>
</feature>
<evidence type="ECO:0000313" key="3">
    <source>
        <dbReference type="Proteomes" id="UP000317557"/>
    </source>
</evidence>
<organism evidence="2 3">
    <name type="scientific">Gracilimonas mengyeensis</name>
    <dbReference type="NCBI Taxonomy" id="1302730"/>
    <lineage>
        <taxon>Bacteria</taxon>
        <taxon>Pseudomonadati</taxon>
        <taxon>Balneolota</taxon>
        <taxon>Balneolia</taxon>
        <taxon>Balneolales</taxon>
        <taxon>Balneolaceae</taxon>
        <taxon>Gracilimonas</taxon>
    </lineage>
</organism>
<feature type="transmembrane region" description="Helical" evidence="1">
    <location>
        <begin position="286"/>
        <end position="308"/>
    </location>
</feature>
<evidence type="ECO:0000313" key="2">
    <source>
        <dbReference type="EMBL" id="SMO66419.1"/>
    </source>
</evidence>
<keyword evidence="1" id="KW-1133">Transmembrane helix</keyword>
<feature type="transmembrane region" description="Helical" evidence="1">
    <location>
        <begin position="220"/>
        <end position="240"/>
    </location>
</feature>
<feature type="transmembrane region" description="Helical" evidence="1">
    <location>
        <begin position="89"/>
        <end position="107"/>
    </location>
</feature>
<evidence type="ECO:0000256" key="1">
    <source>
        <dbReference type="SAM" id="Phobius"/>
    </source>
</evidence>
<sequence>MLNFSLSHLPNSINSRMQAFRFSNKLLAGFMAFAALGLLTGLFAGLAKLGFLRDVNLHIPGGLHGPLMINAFLGTLIGLERAAALEKRWTLSGPFLMAASVIFMLFVDLQYGSWLFTTGSFFVTLTLLHICIIQPKIYHYIMAIGGASLFIGNLLFTMGAPVFEIVIWWMGFPVLTIFGERLELNRIMRPPKKAQWAFVAFIFVWILGTALLHVNRVHGWHLVMVSTLATAIWLIKYDIARKTIKSVQWTKYSAWCLLSGYGWLILTGIFGLIYGLSAAGPIYDALLHMVFVGFVFSMIFAHASVIIPSLSGKIIPWSRYFYLPLVLLHGSLVIRIAGDFLGFYSIRSIGSWINVLAILMFLGGVLVQIGKNRSK</sequence>
<protein>
    <recommendedName>
        <fullName evidence="4">NnrS protein</fullName>
    </recommendedName>
</protein>
<name>A0A521D435_9BACT</name>
<feature type="transmembrane region" description="Helical" evidence="1">
    <location>
        <begin position="252"/>
        <end position="274"/>
    </location>
</feature>
<accession>A0A521D435</accession>
<keyword evidence="1" id="KW-0472">Membrane</keyword>
<gene>
    <name evidence="2" type="ORF">SAMN06265219_10786</name>
</gene>
<feature type="transmembrane region" description="Helical" evidence="1">
    <location>
        <begin position="349"/>
        <end position="369"/>
    </location>
</feature>
<feature type="transmembrane region" description="Helical" evidence="1">
    <location>
        <begin position="196"/>
        <end position="214"/>
    </location>
</feature>
<feature type="transmembrane region" description="Helical" evidence="1">
    <location>
        <begin position="166"/>
        <end position="184"/>
    </location>
</feature>
<feature type="transmembrane region" description="Helical" evidence="1">
    <location>
        <begin position="59"/>
        <end position="77"/>
    </location>
</feature>
<feature type="transmembrane region" description="Helical" evidence="1">
    <location>
        <begin position="113"/>
        <end position="133"/>
    </location>
</feature>
<feature type="transmembrane region" description="Helical" evidence="1">
    <location>
        <begin position="320"/>
        <end position="337"/>
    </location>
</feature>
<reference evidence="2 3" key="1">
    <citation type="submission" date="2017-05" db="EMBL/GenBank/DDBJ databases">
        <authorList>
            <person name="Varghese N."/>
            <person name="Submissions S."/>
        </authorList>
    </citation>
    <scope>NUCLEOTIDE SEQUENCE [LARGE SCALE GENOMIC DNA]</scope>
    <source>
        <strain evidence="2 3">DSM 21985</strain>
    </source>
</reference>
<dbReference type="EMBL" id="FXTP01000007">
    <property type="protein sequence ID" value="SMO66419.1"/>
    <property type="molecule type" value="Genomic_DNA"/>
</dbReference>
<dbReference type="Proteomes" id="UP000317557">
    <property type="component" value="Unassembled WGS sequence"/>
</dbReference>